<dbReference type="EMBL" id="BAABDC010000004">
    <property type="protein sequence ID" value="GAA3709728.1"/>
    <property type="molecule type" value="Genomic_DNA"/>
</dbReference>
<accession>A0ABP7DW36</accession>
<evidence type="ECO:0008006" key="4">
    <source>
        <dbReference type="Google" id="ProtNLM"/>
    </source>
</evidence>
<feature type="compositionally biased region" description="Acidic residues" evidence="1">
    <location>
        <begin position="79"/>
        <end position="89"/>
    </location>
</feature>
<feature type="compositionally biased region" description="Low complexity" evidence="1">
    <location>
        <begin position="146"/>
        <end position="170"/>
    </location>
</feature>
<evidence type="ECO:0000313" key="3">
    <source>
        <dbReference type="Proteomes" id="UP001501468"/>
    </source>
</evidence>
<proteinExistence type="predicted"/>
<protein>
    <recommendedName>
        <fullName evidence="4">Primosomal protein</fullName>
    </recommendedName>
</protein>
<organism evidence="2 3">
    <name type="scientific">Terrabacter ginsenosidimutans</name>
    <dbReference type="NCBI Taxonomy" id="490575"/>
    <lineage>
        <taxon>Bacteria</taxon>
        <taxon>Bacillati</taxon>
        <taxon>Actinomycetota</taxon>
        <taxon>Actinomycetes</taxon>
        <taxon>Micrococcales</taxon>
        <taxon>Intrasporangiaceae</taxon>
        <taxon>Terrabacter</taxon>
    </lineage>
</organism>
<feature type="region of interest" description="Disordered" evidence="1">
    <location>
        <begin position="78"/>
        <end position="170"/>
    </location>
</feature>
<reference evidence="3" key="1">
    <citation type="journal article" date="2019" name="Int. J. Syst. Evol. Microbiol.">
        <title>The Global Catalogue of Microorganisms (GCM) 10K type strain sequencing project: providing services to taxonomists for standard genome sequencing and annotation.</title>
        <authorList>
            <consortium name="The Broad Institute Genomics Platform"/>
            <consortium name="The Broad Institute Genome Sequencing Center for Infectious Disease"/>
            <person name="Wu L."/>
            <person name="Ma J."/>
        </authorList>
    </citation>
    <scope>NUCLEOTIDE SEQUENCE [LARGE SCALE GENOMIC DNA]</scope>
    <source>
        <strain evidence="3">JCM 17125</strain>
    </source>
</reference>
<gene>
    <name evidence="2" type="ORF">GCM10022399_28210</name>
</gene>
<evidence type="ECO:0000256" key="1">
    <source>
        <dbReference type="SAM" id="MobiDB-lite"/>
    </source>
</evidence>
<keyword evidence="3" id="KW-1185">Reference proteome</keyword>
<comment type="caution">
    <text evidence="2">The sequence shown here is derived from an EMBL/GenBank/DDBJ whole genome shotgun (WGS) entry which is preliminary data.</text>
</comment>
<evidence type="ECO:0000313" key="2">
    <source>
        <dbReference type="EMBL" id="GAA3709728.1"/>
    </source>
</evidence>
<dbReference type="Proteomes" id="UP001501468">
    <property type="component" value="Unassembled WGS sequence"/>
</dbReference>
<name>A0ABP7DW36_9MICO</name>
<feature type="compositionally biased region" description="Acidic residues" evidence="1">
    <location>
        <begin position="99"/>
        <end position="137"/>
    </location>
</feature>
<sequence length="170" mass="18378">MFPLSPVDYGRSMTVDPRAALEQLIAALERHLEAAKASRDPDHPMVMAAAQDLAEAFDDYDEALYEATEVATPLAIYGDDFDGHEDEDGTENHVYAGLDSDEYDEDDDDDEDDEDDDDEDDDEDDDDDYEDEDDDLDGGVTGPTGSADPADPADSARATGATGSTRATGR</sequence>